<dbReference type="InterPro" id="IPR002938">
    <property type="entry name" value="FAD-bd"/>
</dbReference>
<dbReference type="SUPFAM" id="SSF51905">
    <property type="entry name" value="FAD/NAD(P)-binding domain"/>
    <property type="match status" value="1"/>
</dbReference>
<comment type="pathway">
    <text evidence="2">Cofactor biosynthesis; ubiquinone biosynthesis.</text>
</comment>
<dbReference type="Proteomes" id="UP000320359">
    <property type="component" value="Unassembled WGS sequence"/>
</dbReference>
<keyword evidence="5" id="KW-0274">FAD</keyword>
<dbReference type="EMBL" id="VJWL01000001">
    <property type="protein sequence ID" value="TRW49427.1"/>
    <property type="molecule type" value="Genomic_DNA"/>
</dbReference>
<dbReference type="GO" id="GO:0006744">
    <property type="term" value="P:ubiquinone biosynthetic process"/>
    <property type="evidence" value="ECO:0007669"/>
    <property type="project" value="UniProtKB-UniPathway"/>
</dbReference>
<keyword evidence="6" id="KW-0560">Oxidoreductase</keyword>
<feature type="domain" description="FAD-binding" evidence="9">
    <location>
        <begin position="23"/>
        <end position="337"/>
    </location>
</feature>
<dbReference type="GO" id="GO:0016705">
    <property type="term" value="F:oxidoreductase activity, acting on paired donors, with incorporation or reduction of molecular oxygen"/>
    <property type="evidence" value="ECO:0007669"/>
    <property type="project" value="InterPro"/>
</dbReference>
<keyword evidence="8" id="KW-0472">Membrane</keyword>
<sequence>MHNRKNRIQQWMHQVAERMKPWVIVGGGMVGATAALTLADQGYSVVLLEPKPETEFDPTSAYDLRISAITADNIAQLNALGVWESVVNQRAQRFDELAVREQQGPWVEFAGRGGEPLGFMVENKLLQRLLQERCKKHPLVHVKIDGFARIDTNETDACAVVTSAGDEIPYSGLLGADGAQSSVRKALGLGTAGSSYRERCLLVNVETEKALPPRTWQIFADQEVHALLPLSTHHACLIVYANHDQVLVHSANEQTLMPWMQTRFAHHIGNFKFQGFGSFPLRHQQVLTPWSHRFQGGVIGDAAHAVHPLAGQGVNLGFRDVQGIASALKHCRDEDAVAAVAGALATRQRENMLMGCGLDAIAKGFRSQNPLIQAARRGLFHGLSMQPQLRAWIGRIAGGRLLSR</sequence>
<dbReference type="InterPro" id="IPR036188">
    <property type="entry name" value="FAD/NAD-bd_sf"/>
</dbReference>
<evidence type="ECO:0000256" key="7">
    <source>
        <dbReference type="ARBA" id="ARBA00023033"/>
    </source>
</evidence>
<accession>A0A552X342</accession>
<feature type="transmembrane region" description="Helical" evidence="8">
    <location>
        <begin position="21"/>
        <end position="39"/>
    </location>
</feature>
<keyword evidence="11" id="KW-1185">Reference proteome</keyword>
<gene>
    <name evidence="10" type="ORF">FM042_00720</name>
</gene>
<keyword evidence="8" id="KW-0812">Transmembrane</keyword>
<reference evidence="10 11" key="1">
    <citation type="submission" date="2019-07" db="EMBL/GenBank/DDBJ databases">
        <authorList>
            <person name="Yang M."/>
            <person name="Zhao D."/>
            <person name="Xiang H."/>
        </authorList>
    </citation>
    <scope>NUCLEOTIDE SEQUENCE [LARGE SCALE GENOMIC DNA]</scope>
    <source>
        <strain evidence="10 11">IM1326</strain>
    </source>
</reference>
<dbReference type="Pfam" id="PF01494">
    <property type="entry name" value="FAD_binding_3"/>
    <property type="match status" value="1"/>
</dbReference>
<dbReference type="InterPro" id="IPR018168">
    <property type="entry name" value="Ubi_Hdrlase_CS"/>
</dbReference>
<organism evidence="10 11">
    <name type="scientific">Aliidiomarina halalkaliphila</name>
    <dbReference type="NCBI Taxonomy" id="2593535"/>
    <lineage>
        <taxon>Bacteria</taxon>
        <taxon>Pseudomonadati</taxon>
        <taxon>Pseudomonadota</taxon>
        <taxon>Gammaproteobacteria</taxon>
        <taxon>Alteromonadales</taxon>
        <taxon>Idiomarinaceae</taxon>
        <taxon>Aliidiomarina</taxon>
    </lineage>
</organism>
<evidence type="ECO:0000256" key="4">
    <source>
        <dbReference type="ARBA" id="ARBA00022630"/>
    </source>
</evidence>
<dbReference type="UniPathway" id="UPA00232"/>
<evidence type="ECO:0000313" key="10">
    <source>
        <dbReference type="EMBL" id="TRW49427.1"/>
    </source>
</evidence>
<evidence type="ECO:0000259" key="9">
    <source>
        <dbReference type="Pfam" id="PF01494"/>
    </source>
</evidence>
<dbReference type="AlphaFoldDB" id="A0A552X342"/>
<dbReference type="PANTHER" id="PTHR43876">
    <property type="entry name" value="UBIQUINONE BIOSYNTHESIS MONOOXYGENASE COQ6, MITOCHONDRIAL"/>
    <property type="match status" value="1"/>
</dbReference>
<evidence type="ECO:0000256" key="1">
    <source>
        <dbReference type="ARBA" id="ARBA00001974"/>
    </source>
</evidence>
<name>A0A552X342_9GAMM</name>
<evidence type="ECO:0000256" key="5">
    <source>
        <dbReference type="ARBA" id="ARBA00022827"/>
    </source>
</evidence>
<evidence type="ECO:0000256" key="3">
    <source>
        <dbReference type="ARBA" id="ARBA00005349"/>
    </source>
</evidence>
<proteinExistence type="inferred from homology"/>
<evidence type="ECO:0000313" key="11">
    <source>
        <dbReference type="Proteomes" id="UP000320359"/>
    </source>
</evidence>
<keyword evidence="8" id="KW-1133">Transmembrane helix</keyword>
<evidence type="ECO:0000256" key="6">
    <source>
        <dbReference type="ARBA" id="ARBA00023002"/>
    </source>
</evidence>
<comment type="caution">
    <text evidence="10">The sequence shown here is derived from an EMBL/GenBank/DDBJ whole genome shotgun (WGS) entry which is preliminary data.</text>
</comment>
<dbReference type="PROSITE" id="PS01304">
    <property type="entry name" value="UBIH"/>
    <property type="match status" value="1"/>
</dbReference>
<dbReference type="InterPro" id="IPR051205">
    <property type="entry name" value="UbiH/COQ6_monooxygenase"/>
</dbReference>
<dbReference type="OrthoDB" id="9769565at2"/>
<keyword evidence="7" id="KW-0503">Monooxygenase</keyword>
<dbReference type="PRINTS" id="PR00420">
    <property type="entry name" value="RNGMNOXGNASE"/>
</dbReference>
<dbReference type="NCBIfam" id="TIGR01988">
    <property type="entry name" value="Ubi-OHases"/>
    <property type="match status" value="1"/>
</dbReference>
<comment type="cofactor">
    <cofactor evidence="1">
        <name>FAD</name>
        <dbReference type="ChEBI" id="CHEBI:57692"/>
    </cofactor>
</comment>
<dbReference type="GO" id="GO:0071949">
    <property type="term" value="F:FAD binding"/>
    <property type="evidence" value="ECO:0007669"/>
    <property type="project" value="InterPro"/>
</dbReference>
<dbReference type="PANTHER" id="PTHR43876:SF10">
    <property type="entry name" value="3-DEMETHOXYUBIQUINOL 3-HYDROXYLASE"/>
    <property type="match status" value="1"/>
</dbReference>
<dbReference type="InterPro" id="IPR010971">
    <property type="entry name" value="UbiH/COQ6"/>
</dbReference>
<keyword evidence="4" id="KW-0285">Flavoprotein</keyword>
<evidence type="ECO:0000256" key="8">
    <source>
        <dbReference type="SAM" id="Phobius"/>
    </source>
</evidence>
<dbReference type="GO" id="GO:0004497">
    <property type="term" value="F:monooxygenase activity"/>
    <property type="evidence" value="ECO:0007669"/>
    <property type="project" value="UniProtKB-KW"/>
</dbReference>
<evidence type="ECO:0000256" key="2">
    <source>
        <dbReference type="ARBA" id="ARBA00004749"/>
    </source>
</evidence>
<dbReference type="Gene3D" id="3.50.50.60">
    <property type="entry name" value="FAD/NAD(P)-binding domain"/>
    <property type="match status" value="2"/>
</dbReference>
<protein>
    <submittedName>
        <fullName evidence="10">FAD-binding protein</fullName>
    </submittedName>
</protein>
<comment type="similarity">
    <text evidence="3">Belongs to the UbiH/COQ6 family.</text>
</comment>